<dbReference type="PANTHER" id="PTHR12304:SF4">
    <property type="entry name" value="URIDINE NUCLEOSIDASE"/>
    <property type="match status" value="1"/>
</dbReference>
<dbReference type="GO" id="GO:0005829">
    <property type="term" value="C:cytosol"/>
    <property type="evidence" value="ECO:0007669"/>
    <property type="project" value="TreeGrafter"/>
</dbReference>
<dbReference type="SUPFAM" id="SSF53590">
    <property type="entry name" value="Nucleoside hydrolase"/>
    <property type="match status" value="1"/>
</dbReference>
<dbReference type="Proteomes" id="UP000549913">
    <property type="component" value="Unassembled WGS sequence"/>
</dbReference>
<evidence type="ECO:0000259" key="3">
    <source>
        <dbReference type="Pfam" id="PF01156"/>
    </source>
</evidence>
<dbReference type="EMBL" id="JACCBM010000001">
    <property type="protein sequence ID" value="NYD69970.1"/>
    <property type="molecule type" value="Genomic_DNA"/>
</dbReference>
<name>A0A852SK46_9MICO</name>
<proteinExistence type="predicted"/>
<dbReference type="InterPro" id="IPR023186">
    <property type="entry name" value="IUNH"/>
</dbReference>
<keyword evidence="1 4" id="KW-0378">Hydrolase</keyword>
<evidence type="ECO:0000256" key="1">
    <source>
        <dbReference type="ARBA" id="ARBA00022801"/>
    </source>
</evidence>
<protein>
    <submittedName>
        <fullName evidence="4">Purine nucleosidase</fullName>
        <ecNumber evidence="4">3.2.2.1</ecNumber>
    </submittedName>
</protein>
<dbReference type="RefSeq" id="WP_179547206.1">
    <property type="nucleotide sequence ID" value="NZ_BSEW01000001.1"/>
</dbReference>
<comment type="caution">
    <text evidence="4">The sequence shown here is derived from an EMBL/GenBank/DDBJ whole genome shotgun (WGS) entry which is preliminary data.</text>
</comment>
<keyword evidence="2 4" id="KW-0326">Glycosidase</keyword>
<dbReference type="Gene3D" id="3.90.245.10">
    <property type="entry name" value="Ribonucleoside hydrolase-like"/>
    <property type="match status" value="1"/>
</dbReference>
<evidence type="ECO:0000313" key="5">
    <source>
        <dbReference type="Proteomes" id="UP000549913"/>
    </source>
</evidence>
<reference evidence="4 5" key="1">
    <citation type="submission" date="2020-07" db="EMBL/GenBank/DDBJ databases">
        <title>Sequencing the genomes of 1000 actinobacteria strains.</title>
        <authorList>
            <person name="Klenk H.-P."/>
        </authorList>
    </citation>
    <scope>NUCLEOTIDE SEQUENCE [LARGE SCALE GENOMIC DNA]</scope>
    <source>
        <strain evidence="4 5">DSM 26474</strain>
    </source>
</reference>
<keyword evidence="5" id="KW-1185">Reference proteome</keyword>
<dbReference type="Pfam" id="PF01156">
    <property type="entry name" value="IU_nuc_hydro"/>
    <property type="match status" value="1"/>
</dbReference>
<dbReference type="InterPro" id="IPR036452">
    <property type="entry name" value="Ribo_hydro-like"/>
</dbReference>
<organism evidence="4 5">
    <name type="scientific">Herbiconiux flava</name>
    <dbReference type="NCBI Taxonomy" id="881268"/>
    <lineage>
        <taxon>Bacteria</taxon>
        <taxon>Bacillati</taxon>
        <taxon>Actinomycetota</taxon>
        <taxon>Actinomycetes</taxon>
        <taxon>Micrococcales</taxon>
        <taxon>Microbacteriaceae</taxon>
        <taxon>Herbiconiux</taxon>
    </lineage>
</organism>
<dbReference type="PANTHER" id="PTHR12304">
    <property type="entry name" value="INOSINE-URIDINE PREFERRING NUCLEOSIDE HYDROLASE"/>
    <property type="match status" value="1"/>
</dbReference>
<dbReference type="AlphaFoldDB" id="A0A852SK46"/>
<dbReference type="InterPro" id="IPR001910">
    <property type="entry name" value="Inosine/uridine_hydrolase_dom"/>
</dbReference>
<dbReference type="GO" id="GO:0008477">
    <property type="term" value="F:purine nucleosidase activity"/>
    <property type="evidence" value="ECO:0007669"/>
    <property type="project" value="UniProtKB-EC"/>
</dbReference>
<dbReference type="GO" id="GO:0006152">
    <property type="term" value="P:purine nucleoside catabolic process"/>
    <property type="evidence" value="ECO:0007669"/>
    <property type="project" value="TreeGrafter"/>
</dbReference>
<sequence>MSPAPLYVDCDTGIDDALALGWLAASPEVEVVGVGTVSGNVSAAQGARNTIDVLALAGRSWPVAVGAAEPSEGGFTRSGFDGGATHVHGPSGLGGFSAPLAAASPLDVDAAELLISLAREHGGALRILAVGPLTNLAEALRREPALPSLIAEVTIMGGAALVPGNISPVTEANIGNDPEAAQAVLSAPWPVTLVPLDVTLAHPLDEAGRHRLLDSGRPLATALGEMLDFYFDFNSTFYGERRSALHDPLAAAIATGTVRPSVAPRVHVEVDTTDGPGRGQTICDLRGRFLGHPDQPGAHVRVVLELGSDFAPVLLDRLLEV</sequence>
<evidence type="ECO:0000313" key="4">
    <source>
        <dbReference type="EMBL" id="NYD69970.1"/>
    </source>
</evidence>
<gene>
    <name evidence="4" type="ORF">BJ984_001128</name>
</gene>
<dbReference type="EC" id="3.2.2.1" evidence="4"/>
<evidence type="ECO:0000256" key="2">
    <source>
        <dbReference type="ARBA" id="ARBA00023295"/>
    </source>
</evidence>
<accession>A0A852SK46</accession>
<feature type="domain" description="Inosine/uridine-preferring nucleoside hydrolase" evidence="3">
    <location>
        <begin position="7"/>
        <end position="306"/>
    </location>
</feature>